<dbReference type="AlphaFoldDB" id="A0A9N9D7W5"/>
<proteinExistence type="predicted"/>
<dbReference type="OrthoDB" id="2427805at2759"/>
<protein>
    <submittedName>
        <fullName evidence="2">1400_t:CDS:1</fullName>
    </submittedName>
</protein>
<evidence type="ECO:0000256" key="1">
    <source>
        <dbReference type="SAM" id="MobiDB-lite"/>
    </source>
</evidence>
<feature type="compositionally biased region" description="Basic and acidic residues" evidence="1">
    <location>
        <begin position="20"/>
        <end position="44"/>
    </location>
</feature>
<keyword evidence="3" id="KW-1185">Reference proteome</keyword>
<gene>
    <name evidence="2" type="ORF">PBRASI_LOCUS9208</name>
</gene>
<reference evidence="2" key="1">
    <citation type="submission" date="2021-06" db="EMBL/GenBank/DDBJ databases">
        <authorList>
            <person name="Kallberg Y."/>
            <person name="Tangrot J."/>
            <person name="Rosling A."/>
        </authorList>
    </citation>
    <scope>NUCLEOTIDE SEQUENCE</scope>
    <source>
        <strain evidence="2">BR232B</strain>
    </source>
</reference>
<accession>A0A9N9D7W5</accession>
<feature type="region of interest" description="Disordered" evidence="1">
    <location>
        <begin position="17"/>
        <end position="47"/>
    </location>
</feature>
<evidence type="ECO:0000313" key="2">
    <source>
        <dbReference type="EMBL" id="CAG8630211.1"/>
    </source>
</evidence>
<feature type="non-terminal residue" evidence="2">
    <location>
        <position position="200"/>
    </location>
</feature>
<organism evidence="2 3">
    <name type="scientific">Paraglomus brasilianum</name>
    <dbReference type="NCBI Taxonomy" id="144538"/>
    <lineage>
        <taxon>Eukaryota</taxon>
        <taxon>Fungi</taxon>
        <taxon>Fungi incertae sedis</taxon>
        <taxon>Mucoromycota</taxon>
        <taxon>Glomeromycotina</taxon>
        <taxon>Glomeromycetes</taxon>
        <taxon>Paraglomerales</taxon>
        <taxon>Paraglomeraceae</taxon>
        <taxon>Paraglomus</taxon>
    </lineage>
</organism>
<dbReference type="Proteomes" id="UP000789739">
    <property type="component" value="Unassembled WGS sequence"/>
</dbReference>
<sequence length="200" mass="22886">MVDDSDVDALASSSFNEACGKLDDGDDVVNKRPIEKKEKGEKGERRKRKDYMWQLSSGKFVEEELFNLGNRLEFEHTLLDVDDELIKQHFIKAELQEIDDLHGPHVPSLSQERGKRNLATALRKNKGRLTTNKRNMGCRNDWILRSTGNGDHNEYGIGKVSKMCMKTPKALKDMLLKLIKKVNWNNTTYSKLQTIGIVHS</sequence>
<evidence type="ECO:0000313" key="3">
    <source>
        <dbReference type="Proteomes" id="UP000789739"/>
    </source>
</evidence>
<dbReference type="EMBL" id="CAJVPI010001902">
    <property type="protein sequence ID" value="CAG8630211.1"/>
    <property type="molecule type" value="Genomic_DNA"/>
</dbReference>
<name>A0A9N9D7W5_9GLOM</name>
<comment type="caution">
    <text evidence="2">The sequence shown here is derived from an EMBL/GenBank/DDBJ whole genome shotgun (WGS) entry which is preliminary data.</text>
</comment>